<proteinExistence type="predicted"/>
<dbReference type="EMBL" id="SORL01000007">
    <property type="protein sequence ID" value="TDY63355.1"/>
    <property type="molecule type" value="Genomic_DNA"/>
</dbReference>
<name>A0A4R8MHD7_9FLAO</name>
<protein>
    <submittedName>
        <fullName evidence="1">Uncharacterized protein</fullName>
    </submittedName>
</protein>
<sequence>MESVNIFKVEKLLQPRCFLADNENLKKTIPTINLPFRER</sequence>
<dbReference type="Proteomes" id="UP000294824">
    <property type="component" value="Unassembled WGS sequence"/>
</dbReference>
<comment type="caution">
    <text evidence="1">The sequence shown here is derived from an EMBL/GenBank/DDBJ whole genome shotgun (WGS) entry which is preliminary data.</text>
</comment>
<evidence type="ECO:0000313" key="2">
    <source>
        <dbReference type="Proteomes" id="UP000294824"/>
    </source>
</evidence>
<evidence type="ECO:0000313" key="1">
    <source>
        <dbReference type="EMBL" id="TDY63355.1"/>
    </source>
</evidence>
<dbReference type="AlphaFoldDB" id="A0A4R8MHD7"/>
<accession>A0A4R8MHD7</accession>
<gene>
    <name evidence="1" type="ORF">DFQ06_0229</name>
</gene>
<keyword evidence="2" id="KW-1185">Reference proteome</keyword>
<reference evidence="1 2" key="1">
    <citation type="submission" date="2019-03" db="EMBL/GenBank/DDBJ databases">
        <title>Genomic Encyclopedia of Type Strains, Phase III (KMG-III): the genomes of soil and plant-associated and newly described type strains.</title>
        <authorList>
            <person name="Whitman W."/>
        </authorList>
    </citation>
    <scope>NUCLEOTIDE SEQUENCE [LARGE SCALE GENOMIC DNA]</scope>
    <source>
        <strain evidence="1 2">CECT 8301</strain>
    </source>
</reference>
<organism evidence="1 2">
    <name type="scientific">Algibacter lectus</name>
    <dbReference type="NCBI Taxonomy" id="221126"/>
    <lineage>
        <taxon>Bacteria</taxon>
        <taxon>Pseudomonadati</taxon>
        <taxon>Bacteroidota</taxon>
        <taxon>Flavobacteriia</taxon>
        <taxon>Flavobacteriales</taxon>
        <taxon>Flavobacteriaceae</taxon>
        <taxon>Algibacter</taxon>
    </lineage>
</organism>